<sequence>MISDLFQEKLVGRSQLLAKMQQLADYDASQLQEQLMQQQRSAPKGLLF</sequence>
<name>A0ABV8CEK2_9GAMM</name>
<evidence type="ECO:0000313" key="2">
    <source>
        <dbReference type="Proteomes" id="UP001595758"/>
    </source>
</evidence>
<dbReference type="RefSeq" id="WP_382341633.1">
    <property type="nucleotide sequence ID" value="NZ_JBHSAB010000004.1"/>
</dbReference>
<gene>
    <name evidence="1" type="ORF">ACFORL_04840</name>
</gene>
<dbReference type="EMBL" id="JBHSAB010000004">
    <property type="protein sequence ID" value="MFC3908401.1"/>
    <property type="molecule type" value="Genomic_DNA"/>
</dbReference>
<comment type="caution">
    <text evidence="1">The sequence shown here is derived from an EMBL/GenBank/DDBJ whole genome shotgun (WGS) entry which is preliminary data.</text>
</comment>
<protein>
    <submittedName>
        <fullName evidence="1">Uncharacterized protein</fullName>
    </submittedName>
</protein>
<reference evidence="2" key="1">
    <citation type="journal article" date="2019" name="Int. J. Syst. Evol. Microbiol.">
        <title>The Global Catalogue of Microorganisms (GCM) 10K type strain sequencing project: providing services to taxonomists for standard genome sequencing and annotation.</title>
        <authorList>
            <consortium name="The Broad Institute Genomics Platform"/>
            <consortium name="The Broad Institute Genome Sequencing Center for Infectious Disease"/>
            <person name="Wu L."/>
            <person name="Ma J."/>
        </authorList>
    </citation>
    <scope>NUCLEOTIDE SEQUENCE [LARGE SCALE GENOMIC DNA]</scope>
    <source>
        <strain evidence="2">CCUG 59858</strain>
    </source>
</reference>
<organism evidence="1 2">
    <name type="scientific">Legionella dresdenensis</name>
    <dbReference type="NCBI Taxonomy" id="450200"/>
    <lineage>
        <taxon>Bacteria</taxon>
        <taxon>Pseudomonadati</taxon>
        <taxon>Pseudomonadota</taxon>
        <taxon>Gammaproteobacteria</taxon>
        <taxon>Legionellales</taxon>
        <taxon>Legionellaceae</taxon>
        <taxon>Legionella</taxon>
    </lineage>
</organism>
<dbReference type="Proteomes" id="UP001595758">
    <property type="component" value="Unassembled WGS sequence"/>
</dbReference>
<keyword evidence="2" id="KW-1185">Reference proteome</keyword>
<proteinExistence type="predicted"/>
<evidence type="ECO:0000313" key="1">
    <source>
        <dbReference type="EMBL" id="MFC3908401.1"/>
    </source>
</evidence>
<accession>A0ABV8CEK2</accession>